<dbReference type="EMBL" id="MN747119">
    <property type="protein sequence ID" value="QMV28466.1"/>
    <property type="molecule type" value="mRNA"/>
</dbReference>
<dbReference type="GeneID" id="105210786"/>
<feature type="chain" id="PRO_5033216275" evidence="2">
    <location>
        <begin position="20"/>
        <end position="127"/>
    </location>
</feature>
<name>A0A0A1WGG9_ZEUCU</name>
<gene>
    <name evidence="4" type="primary">Vm26Aa_0</name>
    <name evidence="4" type="ORF">g.5995</name>
</gene>
<protein>
    <submittedName>
        <fullName evidence="5">Vitelline membrane protein 26Aa</fullName>
    </submittedName>
    <submittedName>
        <fullName evidence="4">Vitelline membrane protein Vm26Aa</fullName>
    </submittedName>
</protein>
<keyword evidence="1 2" id="KW-0732">Signal</keyword>
<evidence type="ECO:0000313" key="4">
    <source>
        <dbReference type="EMBL" id="JAC97502.1"/>
    </source>
</evidence>
<evidence type="ECO:0000259" key="3">
    <source>
        <dbReference type="PROSITE" id="PS51137"/>
    </source>
</evidence>
<dbReference type="OrthoDB" id="8062718at2759"/>
<evidence type="ECO:0000313" key="5">
    <source>
        <dbReference type="EMBL" id="QMV28466.1"/>
    </source>
</evidence>
<accession>A0A0A1WGG9</accession>
<reference evidence="4" key="1">
    <citation type="submission" date="2014-11" db="EMBL/GenBank/DDBJ databases">
        <authorList>
            <person name="Geib S."/>
        </authorList>
    </citation>
    <scope>NUCLEOTIDE SEQUENCE</scope>
</reference>
<sequence length="127" mass="12746">MKSFVCIALFAAVFGVALAGPSGSAVAGVQDAEAEQGVQGAYELSRFRKSAYGGGAAAAPSIPAPPCPKNYLFSCQPNLAPVACAAPAAAPSYGSAGAYSAPIPTYVAPLPAGYTGVGYNPNQYYQY</sequence>
<dbReference type="PROSITE" id="PS51137">
    <property type="entry name" value="VM"/>
    <property type="match status" value="1"/>
</dbReference>
<reference evidence="5" key="3">
    <citation type="submission" date="2019-11" db="EMBL/GenBank/DDBJ databases">
        <authorList>
            <person name="Li W."/>
        </authorList>
    </citation>
    <scope>NUCLEOTIDE SEQUENCE</scope>
</reference>
<dbReference type="Pfam" id="PF10542">
    <property type="entry name" value="Vitelline_membr"/>
    <property type="match status" value="1"/>
</dbReference>
<evidence type="ECO:0000256" key="1">
    <source>
        <dbReference type="ARBA" id="ARBA00022729"/>
    </source>
</evidence>
<evidence type="ECO:0000256" key="2">
    <source>
        <dbReference type="SAM" id="SignalP"/>
    </source>
</evidence>
<dbReference type="InterPro" id="IPR013135">
    <property type="entry name" value="Vitelline_membr_Cys-rich-dom"/>
</dbReference>
<organism evidence="4">
    <name type="scientific">Zeugodacus cucurbitae</name>
    <name type="common">Melon fruit fly</name>
    <name type="synonym">Bactrocera cucurbitae</name>
    <dbReference type="NCBI Taxonomy" id="28588"/>
    <lineage>
        <taxon>Eukaryota</taxon>
        <taxon>Metazoa</taxon>
        <taxon>Ecdysozoa</taxon>
        <taxon>Arthropoda</taxon>
        <taxon>Hexapoda</taxon>
        <taxon>Insecta</taxon>
        <taxon>Pterygota</taxon>
        <taxon>Neoptera</taxon>
        <taxon>Endopterygota</taxon>
        <taxon>Diptera</taxon>
        <taxon>Brachycera</taxon>
        <taxon>Muscomorpha</taxon>
        <taxon>Tephritoidea</taxon>
        <taxon>Tephritidae</taxon>
        <taxon>Zeugodacus</taxon>
        <taxon>Zeugodacus</taxon>
    </lineage>
</organism>
<reference evidence="4" key="2">
    <citation type="journal article" date="2015" name="Gigascience">
        <title>Reconstructing a comprehensive transcriptome assembly of a white-pupal translocated strain of the pest fruit fly Bactrocera cucurbitae.</title>
        <authorList>
            <person name="Sim S.B."/>
            <person name="Calla B."/>
            <person name="Hall B."/>
            <person name="DeRego T."/>
            <person name="Geib S.M."/>
        </authorList>
    </citation>
    <scope>NUCLEOTIDE SEQUENCE</scope>
</reference>
<proteinExistence type="evidence at transcript level"/>
<dbReference type="AlphaFoldDB" id="A0A0A1WGG9"/>
<feature type="signal peptide" evidence="2">
    <location>
        <begin position="1"/>
        <end position="19"/>
    </location>
</feature>
<feature type="domain" description="VM" evidence="3">
    <location>
        <begin position="61"/>
        <end position="100"/>
    </location>
</feature>
<dbReference type="EMBL" id="GBXI01016789">
    <property type="protein sequence ID" value="JAC97502.1"/>
    <property type="molecule type" value="Transcribed_RNA"/>
</dbReference>